<feature type="transmembrane region" description="Helical" evidence="1">
    <location>
        <begin position="13"/>
        <end position="31"/>
    </location>
</feature>
<dbReference type="EMBL" id="CP006650">
    <property type="protein sequence ID" value="AGT07792.1"/>
    <property type="molecule type" value="Genomic_DNA"/>
</dbReference>
<dbReference type="InterPro" id="IPR018919">
    <property type="entry name" value="DUF2484"/>
</dbReference>
<dbReference type="HOGENOM" id="CLU_2480524_0_0_5"/>
<name>S5XRQ8_PARAH</name>
<dbReference type="RefSeq" id="WP_020949431.1">
    <property type="nucleotide sequence ID" value="NC_022041.1"/>
</dbReference>
<dbReference type="Pfam" id="PF10658">
    <property type="entry name" value="DUF2484"/>
    <property type="match status" value="1"/>
</dbReference>
<dbReference type="Proteomes" id="UP000015480">
    <property type="component" value="Chromosome"/>
</dbReference>
<feature type="transmembrane region" description="Helical" evidence="1">
    <location>
        <begin position="62"/>
        <end position="80"/>
    </location>
</feature>
<keyword evidence="3" id="KW-1185">Reference proteome</keyword>
<dbReference type="PATRIC" id="fig|1367847.3.peg.634"/>
<dbReference type="eggNOG" id="ENOG50301BV">
    <property type="taxonomic scope" value="Bacteria"/>
</dbReference>
<evidence type="ECO:0000256" key="1">
    <source>
        <dbReference type="SAM" id="Phobius"/>
    </source>
</evidence>
<accession>S5XRQ8</accession>
<reference evidence="2 3" key="1">
    <citation type="journal article" date="2014" name="BMC Genomics">
        <title>Architecture and functions of a multipartite genome of the methylotrophic bacterium Paracoccus aminophilus JCM 7686, containing primary and secondary chromids.</title>
        <authorList>
            <person name="Dziewit L."/>
            <person name="Czarnecki J."/>
            <person name="Wibberg D."/>
            <person name="Radlinska M."/>
            <person name="Mrozek P."/>
            <person name="Szymczak M."/>
            <person name="Schluter A."/>
            <person name="Puhler A."/>
            <person name="Bartosik D."/>
        </authorList>
    </citation>
    <scope>NUCLEOTIDE SEQUENCE [LARGE SCALE GENOMIC DNA]</scope>
    <source>
        <strain evidence="2">JCM 7686</strain>
    </source>
</reference>
<dbReference type="AlphaFoldDB" id="S5XRQ8"/>
<organism evidence="2 3">
    <name type="scientific">Paracoccus aminophilus JCM 7686</name>
    <dbReference type="NCBI Taxonomy" id="1367847"/>
    <lineage>
        <taxon>Bacteria</taxon>
        <taxon>Pseudomonadati</taxon>
        <taxon>Pseudomonadota</taxon>
        <taxon>Alphaproteobacteria</taxon>
        <taxon>Rhodobacterales</taxon>
        <taxon>Paracoccaceae</taxon>
        <taxon>Paracoccus</taxon>
    </lineage>
</organism>
<dbReference type="KEGG" id="pami:JCM7686_0683"/>
<gene>
    <name evidence="2" type="ORF">JCM7686_0683</name>
</gene>
<keyword evidence="1" id="KW-0812">Transmembrane</keyword>
<sequence>MTGLAAQAYAAEAAWLMAVLWAIAASLVPFLRLHWRLTAFWVVVGFGVPALGWLTFVCGPGAGGLVFLLGLGVLVWQPFARWRRYKSHQKAAPPQRAA</sequence>
<evidence type="ECO:0008006" key="4">
    <source>
        <dbReference type="Google" id="ProtNLM"/>
    </source>
</evidence>
<proteinExistence type="predicted"/>
<keyword evidence="1" id="KW-0472">Membrane</keyword>
<dbReference type="STRING" id="1367847.JCM7686_0683"/>
<keyword evidence="1" id="KW-1133">Transmembrane helix</keyword>
<protein>
    <recommendedName>
        <fullName evidence="4">DUF2484 family protein</fullName>
    </recommendedName>
</protein>
<evidence type="ECO:0000313" key="2">
    <source>
        <dbReference type="EMBL" id="AGT07792.1"/>
    </source>
</evidence>
<evidence type="ECO:0000313" key="3">
    <source>
        <dbReference type="Proteomes" id="UP000015480"/>
    </source>
</evidence>